<dbReference type="AlphaFoldDB" id="A0A1H6DHJ3"/>
<feature type="transmembrane region" description="Helical" evidence="2">
    <location>
        <begin position="53"/>
        <end position="80"/>
    </location>
</feature>
<feature type="transmembrane region" description="Helical" evidence="2">
    <location>
        <begin position="20"/>
        <end position="41"/>
    </location>
</feature>
<feature type="transmembrane region" description="Helical" evidence="2">
    <location>
        <begin position="388"/>
        <end position="410"/>
    </location>
</feature>
<name>A0A1H6DHJ3_9ACTN</name>
<keyword evidence="2" id="KW-0812">Transmembrane</keyword>
<keyword evidence="2" id="KW-1133">Transmembrane helix</keyword>
<keyword evidence="4" id="KW-1185">Reference proteome</keyword>
<dbReference type="Proteomes" id="UP000236723">
    <property type="component" value="Unassembled WGS sequence"/>
</dbReference>
<evidence type="ECO:0008006" key="5">
    <source>
        <dbReference type="Google" id="ProtNLM"/>
    </source>
</evidence>
<feature type="region of interest" description="Disordered" evidence="1">
    <location>
        <begin position="339"/>
        <end position="374"/>
    </location>
</feature>
<feature type="compositionally biased region" description="Low complexity" evidence="1">
    <location>
        <begin position="339"/>
        <end position="364"/>
    </location>
</feature>
<dbReference type="EMBL" id="FNVO01000017">
    <property type="protein sequence ID" value="SEG84679.1"/>
    <property type="molecule type" value="Genomic_DNA"/>
</dbReference>
<feature type="transmembrane region" description="Helical" evidence="2">
    <location>
        <begin position="178"/>
        <end position="198"/>
    </location>
</feature>
<accession>A0A1H6DHJ3</accession>
<proteinExistence type="predicted"/>
<feature type="transmembrane region" description="Helical" evidence="2">
    <location>
        <begin position="278"/>
        <end position="299"/>
    </location>
</feature>
<feature type="transmembrane region" description="Helical" evidence="2">
    <location>
        <begin position="100"/>
        <end position="121"/>
    </location>
</feature>
<evidence type="ECO:0000256" key="1">
    <source>
        <dbReference type="SAM" id="MobiDB-lite"/>
    </source>
</evidence>
<gene>
    <name evidence="3" type="ORF">SAMN04489712_11748</name>
</gene>
<feature type="transmembrane region" description="Helical" evidence="2">
    <location>
        <begin position="484"/>
        <end position="502"/>
    </location>
</feature>
<dbReference type="RefSeq" id="WP_200827552.1">
    <property type="nucleotide sequence ID" value="NZ_FNVO01000017.1"/>
</dbReference>
<protein>
    <recommendedName>
        <fullName evidence="5">Fenitrothion hydrolase</fullName>
    </recommendedName>
</protein>
<organism evidence="3 4">
    <name type="scientific">Thermomonospora echinospora</name>
    <dbReference type="NCBI Taxonomy" id="1992"/>
    <lineage>
        <taxon>Bacteria</taxon>
        <taxon>Bacillati</taxon>
        <taxon>Actinomycetota</taxon>
        <taxon>Actinomycetes</taxon>
        <taxon>Streptosporangiales</taxon>
        <taxon>Thermomonosporaceae</taxon>
        <taxon>Thermomonospora</taxon>
    </lineage>
</organism>
<keyword evidence="2" id="KW-0472">Membrane</keyword>
<evidence type="ECO:0000313" key="4">
    <source>
        <dbReference type="Proteomes" id="UP000236723"/>
    </source>
</evidence>
<reference evidence="4" key="1">
    <citation type="submission" date="2016-10" db="EMBL/GenBank/DDBJ databases">
        <authorList>
            <person name="Varghese N."/>
            <person name="Submissions S."/>
        </authorList>
    </citation>
    <scope>NUCLEOTIDE SEQUENCE [LARGE SCALE GENOMIC DNA]</scope>
    <source>
        <strain evidence="4">DSM 43163</strain>
    </source>
</reference>
<sequence length="504" mass="51019">MDTLLAHGLGGRSDLPLNGTAAIVGGGVAVLASFLALTVAWRRPRLRPDGGRLLPAALAGALGSPALTVAGRAAALAAAAGVVAVALAGPPGEDENLAPWALYVTFWVGLVPVSVLAGPVWRRVNPLRTLHAALCRLLRTDPAGRRPPVRAGYWPAAAWLTGFVWLELVAPHRANPRLVGALICGYAAINVAAALRYGSGWFARGDGFEVYSTLLARLCPLGRRPDGRLVVRTPLAGLAGVRPEPGLTAVACVLIGSTAFDGITRTTYWRDTVDPSSVVAGTVGLATAIAVVAVVYLAAMWACAALTASPAVASAVPAGREGAVPADTPAAAAALAPVGPAGETGASSGTPARRAAGRPDAGAPESASAGVPESVSSRRRAAALAGRFAPTLLPIALGYTVAHYFSFLLLEGQMTVILASDPFGAGWDLLGTAGHRIDYDLAGPALVAQVQVNAIVLGHIAATIASHDLALRVCPPGRAVRGQLPVAVVMVALTCAGLFALLSG</sequence>
<evidence type="ECO:0000313" key="3">
    <source>
        <dbReference type="EMBL" id="SEG84679.1"/>
    </source>
</evidence>
<evidence type="ECO:0000256" key="2">
    <source>
        <dbReference type="SAM" id="Phobius"/>
    </source>
</evidence>